<evidence type="ECO:0000256" key="2">
    <source>
        <dbReference type="SAM" id="Coils"/>
    </source>
</evidence>
<keyword evidence="2" id="KW-0175">Coiled coil</keyword>
<name>A0A420IWL8_9PEZI</name>
<comment type="caution">
    <text evidence="4">The sequence shown here is derived from an EMBL/GenBank/DDBJ whole genome shotgun (WGS) entry which is preliminary data.</text>
</comment>
<protein>
    <submittedName>
        <fullName evidence="4">Autophagy protein 16</fullName>
    </submittedName>
</protein>
<reference evidence="4 5" key="1">
    <citation type="journal article" date="2018" name="BMC Genomics">
        <title>Comparative genome analyses reveal sequence features reflecting distinct modes of host-adaptation between dicot and monocot powdery mildew.</title>
        <authorList>
            <person name="Wu Y."/>
            <person name="Ma X."/>
            <person name="Pan Z."/>
            <person name="Kale S.D."/>
            <person name="Song Y."/>
            <person name="King H."/>
            <person name="Zhang Q."/>
            <person name="Presley C."/>
            <person name="Deng X."/>
            <person name="Wei C.I."/>
            <person name="Xiao S."/>
        </authorList>
    </citation>
    <scope>NUCLEOTIDE SEQUENCE [LARGE SCALE GENOMIC DNA]</scope>
    <source>
        <strain evidence="4">UMSG1</strain>
    </source>
</reference>
<feature type="domain" description="Autophagy-related protein 16" evidence="3">
    <location>
        <begin position="7"/>
        <end position="183"/>
    </location>
</feature>
<dbReference type="InterPro" id="IPR013923">
    <property type="entry name" value="Autophagy-rel_prot_16_dom"/>
</dbReference>
<feature type="coiled-coil region" evidence="2">
    <location>
        <begin position="79"/>
        <end position="106"/>
    </location>
</feature>
<dbReference type="AlphaFoldDB" id="A0A420IWL8"/>
<dbReference type="Gene3D" id="1.20.5.170">
    <property type="match status" value="1"/>
</dbReference>
<sequence>MTVWRDEYLKELKECDRKRKNRYSRIDDQLIDIFTTLLDRVAVLESRKFGVVENISEIQQKDLAAPGPNREISLIKCGLAEALRSKGQLQSRVNTAETELVRLREKNKINTDTIEGFSRERVILLQKLKDRDEELQGKTKLLDDVYDEVVSLNLQLNMSEQKLKDLRAENQFLVDRWMARQIHEWELNKNSPMSDM</sequence>
<dbReference type="Pfam" id="PF08614">
    <property type="entry name" value="ATG16"/>
    <property type="match status" value="1"/>
</dbReference>
<dbReference type="EMBL" id="MCBS01020692">
    <property type="protein sequence ID" value="RKF78939.1"/>
    <property type="molecule type" value="Genomic_DNA"/>
</dbReference>
<evidence type="ECO:0000259" key="3">
    <source>
        <dbReference type="Pfam" id="PF08614"/>
    </source>
</evidence>
<evidence type="ECO:0000256" key="1">
    <source>
        <dbReference type="ARBA" id="ARBA00005331"/>
    </source>
</evidence>
<organism evidence="4 5">
    <name type="scientific">Golovinomyces cichoracearum</name>
    <dbReference type="NCBI Taxonomy" id="62708"/>
    <lineage>
        <taxon>Eukaryota</taxon>
        <taxon>Fungi</taxon>
        <taxon>Dikarya</taxon>
        <taxon>Ascomycota</taxon>
        <taxon>Pezizomycotina</taxon>
        <taxon>Leotiomycetes</taxon>
        <taxon>Erysiphales</taxon>
        <taxon>Erysiphaceae</taxon>
        <taxon>Golovinomyces</taxon>
    </lineage>
</organism>
<gene>
    <name evidence="4" type="ORF">GcM1_206006</name>
</gene>
<evidence type="ECO:0000313" key="5">
    <source>
        <dbReference type="Proteomes" id="UP000285326"/>
    </source>
</evidence>
<feature type="coiled-coil region" evidence="2">
    <location>
        <begin position="149"/>
        <end position="176"/>
    </location>
</feature>
<proteinExistence type="inferred from homology"/>
<comment type="similarity">
    <text evidence="1">Belongs to the ATG16 family.</text>
</comment>
<accession>A0A420IWL8</accession>
<dbReference type="Proteomes" id="UP000285326">
    <property type="component" value="Unassembled WGS sequence"/>
</dbReference>
<evidence type="ECO:0000313" key="4">
    <source>
        <dbReference type="EMBL" id="RKF78939.1"/>
    </source>
</evidence>